<gene>
    <name evidence="1" type="ORF">G9U52_14920</name>
</gene>
<protein>
    <submittedName>
        <fullName evidence="1">Phage tail tube protein</fullName>
    </submittedName>
</protein>
<accession>A0ABX0J7H4</accession>
<proteinExistence type="predicted"/>
<comment type="caution">
    <text evidence="1">The sequence shown here is derived from an EMBL/GenBank/DDBJ whole genome shotgun (WGS) entry which is preliminary data.</text>
</comment>
<dbReference type="InterPro" id="IPR018989">
    <property type="entry name" value="DUF2001"/>
</dbReference>
<dbReference type="InterPro" id="IPR038628">
    <property type="entry name" value="XkdM-like_sf"/>
</dbReference>
<evidence type="ECO:0000313" key="1">
    <source>
        <dbReference type="EMBL" id="NHN31129.1"/>
    </source>
</evidence>
<dbReference type="SUPFAM" id="SSF69279">
    <property type="entry name" value="Phage tail proteins"/>
    <property type="match status" value="1"/>
</dbReference>
<reference evidence="1" key="1">
    <citation type="submission" date="2020-03" db="EMBL/GenBank/DDBJ databases">
        <title>Draft sequencing of Paenibacilllus sp. S3N08.</title>
        <authorList>
            <person name="Kim D.-U."/>
        </authorList>
    </citation>
    <scope>NUCLEOTIDE SEQUENCE</scope>
    <source>
        <strain evidence="1">S3N08</strain>
    </source>
</reference>
<organism evidence="1 2">
    <name type="scientific">Paenibacillus agricola</name>
    <dbReference type="NCBI Taxonomy" id="2716264"/>
    <lineage>
        <taxon>Bacteria</taxon>
        <taxon>Bacillati</taxon>
        <taxon>Bacillota</taxon>
        <taxon>Bacilli</taxon>
        <taxon>Bacillales</taxon>
        <taxon>Paenibacillaceae</taxon>
        <taxon>Paenibacillus</taxon>
    </lineage>
</organism>
<dbReference type="Proteomes" id="UP001165962">
    <property type="component" value="Unassembled WGS sequence"/>
</dbReference>
<dbReference type="EMBL" id="JAAOIW010000005">
    <property type="protein sequence ID" value="NHN31129.1"/>
    <property type="molecule type" value="Genomic_DNA"/>
</dbReference>
<sequence length="146" mass="16485">MAVPMDSTRTINGSFGEVWSDGIWLTNFNQAEAMVDISYLEVKRAGTRKTGNKLGPIKMSGTITGYKVTSELARKVSQVLDDRKGAFVTELILKLNDPEAYGAERIRIKGVQFTKIDIMKFENGAIVETEWPFVFDDFEYLDFITE</sequence>
<evidence type="ECO:0000313" key="2">
    <source>
        <dbReference type="Proteomes" id="UP001165962"/>
    </source>
</evidence>
<dbReference type="RefSeq" id="WP_166150884.1">
    <property type="nucleotide sequence ID" value="NZ_JAAOIW010000005.1"/>
</dbReference>
<dbReference type="Gene3D" id="2.30.110.40">
    <property type="entry name" value="Phage tail tube protein"/>
    <property type="match status" value="1"/>
</dbReference>
<name>A0ABX0J7H4_9BACL</name>
<dbReference type="Pfam" id="PF09393">
    <property type="entry name" value="DUF2001"/>
    <property type="match status" value="1"/>
</dbReference>
<keyword evidence="2" id="KW-1185">Reference proteome</keyword>